<gene>
    <name evidence="3" type="ORF">CLCR_02190</name>
</gene>
<name>A0A1C1CE99_9EURO</name>
<sequence>MGVQKQEAQGHAGAHLLGHARHCFDYLRQSIMCAGDVSYESAIVLPDGRLIDGVDGWGDWHMCRSWDTIWDYAVQHRGQNFSGIV</sequence>
<reference evidence="4" key="1">
    <citation type="submission" date="2015-07" db="EMBL/GenBank/DDBJ databases">
        <authorList>
            <person name="Teixeira M.M."/>
            <person name="Souza R.C."/>
            <person name="Almeida L.G."/>
            <person name="Vicente V.A."/>
            <person name="de Hoog S."/>
            <person name="Bocca A.L."/>
            <person name="de Almeida S.R."/>
            <person name="Vasconcelos A.T."/>
            <person name="Felipe M.S."/>
        </authorList>
    </citation>
    <scope>NUCLEOTIDE SEQUENCE [LARGE SCALE GENOMIC DNA]</scope>
    <source>
        <strain evidence="4">KSF</strain>
    </source>
</reference>
<dbReference type="PANTHER" id="PTHR33365">
    <property type="entry name" value="YALI0B05434P"/>
    <property type="match status" value="1"/>
</dbReference>
<evidence type="ECO:0000313" key="4">
    <source>
        <dbReference type="Proteomes" id="UP000094526"/>
    </source>
</evidence>
<accession>A0A1C1CE99</accession>
<evidence type="ECO:0000256" key="2">
    <source>
        <dbReference type="ARBA" id="ARBA00035112"/>
    </source>
</evidence>
<evidence type="ECO:0000256" key="1">
    <source>
        <dbReference type="ARBA" id="ARBA00004685"/>
    </source>
</evidence>
<dbReference type="InterPro" id="IPR021765">
    <property type="entry name" value="UstYa-like"/>
</dbReference>
<comment type="pathway">
    <text evidence="1">Mycotoxin biosynthesis.</text>
</comment>
<dbReference type="Pfam" id="PF11807">
    <property type="entry name" value="UstYa"/>
    <property type="match status" value="1"/>
</dbReference>
<evidence type="ECO:0000313" key="3">
    <source>
        <dbReference type="EMBL" id="OCT46843.1"/>
    </source>
</evidence>
<dbReference type="OrthoDB" id="3687641at2759"/>
<dbReference type="PANTHER" id="PTHR33365:SF4">
    <property type="entry name" value="CYCLOCHLOROTINE BIOSYNTHESIS PROTEIN O"/>
    <property type="match status" value="1"/>
</dbReference>
<proteinExistence type="inferred from homology"/>
<dbReference type="EMBL" id="LGRB01000015">
    <property type="protein sequence ID" value="OCT46843.1"/>
    <property type="molecule type" value="Genomic_DNA"/>
</dbReference>
<keyword evidence="4" id="KW-1185">Reference proteome</keyword>
<comment type="similarity">
    <text evidence="2">Belongs to the ustYa family.</text>
</comment>
<organism evidence="3 4">
    <name type="scientific">Cladophialophora carrionii</name>
    <dbReference type="NCBI Taxonomy" id="86049"/>
    <lineage>
        <taxon>Eukaryota</taxon>
        <taxon>Fungi</taxon>
        <taxon>Dikarya</taxon>
        <taxon>Ascomycota</taxon>
        <taxon>Pezizomycotina</taxon>
        <taxon>Eurotiomycetes</taxon>
        <taxon>Chaetothyriomycetidae</taxon>
        <taxon>Chaetothyriales</taxon>
        <taxon>Herpotrichiellaceae</taxon>
        <taxon>Cladophialophora</taxon>
    </lineage>
</organism>
<comment type="caution">
    <text evidence="3">The sequence shown here is derived from an EMBL/GenBank/DDBJ whole genome shotgun (WGS) entry which is preliminary data.</text>
</comment>
<dbReference type="Proteomes" id="UP000094526">
    <property type="component" value="Unassembled WGS sequence"/>
</dbReference>
<dbReference type="AlphaFoldDB" id="A0A1C1CE99"/>
<dbReference type="VEuPathDB" id="FungiDB:CLCR_02190"/>
<dbReference type="STRING" id="86049.A0A1C1CE99"/>
<protein>
    <submittedName>
        <fullName evidence="3">Uncharacterized protein</fullName>
    </submittedName>
</protein>
<dbReference type="GO" id="GO:0043386">
    <property type="term" value="P:mycotoxin biosynthetic process"/>
    <property type="evidence" value="ECO:0007669"/>
    <property type="project" value="InterPro"/>
</dbReference>